<proteinExistence type="predicted"/>
<feature type="region of interest" description="Disordered" evidence="1">
    <location>
        <begin position="1"/>
        <end position="66"/>
    </location>
</feature>
<reference evidence="2 3" key="1">
    <citation type="submission" date="2017-09" db="EMBL/GenBank/DDBJ databases">
        <title>Streptomyces genome completion.</title>
        <authorList>
            <person name="Lee N."/>
            <person name="Cho B.-K."/>
        </authorList>
    </citation>
    <scope>NUCLEOTIDE SEQUENCE [LARGE SCALE GENOMIC DNA]</scope>
    <source>
        <strain evidence="2 3">ATCC 14899</strain>
    </source>
</reference>
<dbReference type="InterPro" id="IPR003593">
    <property type="entry name" value="AAA+_ATPase"/>
</dbReference>
<sequence length="358" mass="39619">MTGESTDQREARHPRPPAWWVFRDTGAQHAPSDPLPRLPSPPPWRRFRPDTDIPPLDIPAPGDHTDVERKLGSRRAGTLDHAVVDVINAAIQLRRPLLVTGQPGTGKSSLAHQIAAELGLGRVLWWPVVSRTTLRDGLYDYDAIGRVQDTPVAAAPGTERGPLPDVGRYLTLGPLGTALLPWKRPRVLLVDELDKSDIDLPNDLLHIFEEGEFRIRELERLGQSRREARVGTADHGSPVVVRDGRVRCSEFPIVVITSNGERAFSPAFRRRCLEVELAVPDEERLAAMVEAHFGSQPDPRTRQLVRSFLKERGEGSLAADQLLNTVHMLTNGAADADEASWTQLRAALWRSLATDSSP</sequence>
<dbReference type="EMBL" id="CP023747">
    <property type="protein sequence ID" value="QEV37599.1"/>
    <property type="molecule type" value="Genomic_DNA"/>
</dbReference>
<dbReference type="CDD" id="cd00009">
    <property type="entry name" value="AAA"/>
    <property type="match status" value="1"/>
</dbReference>
<dbReference type="SUPFAM" id="SSF52540">
    <property type="entry name" value="P-loop containing nucleoside triphosphate hydrolases"/>
    <property type="match status" value="1"/>
</dbReference>
<dbReference type="KEGG" id="snq:CP978_02720"/>
<dbReference type="RefSeq" id="WP_052453966.1">
    <property type="nucleotide sequence ID" value="NZ_CP009313.1"/>
</dbReference>
<protein>
    <submittedName>
        <fullName evidence="2">ATP-binding protein</fullName>
    </submittedName>
</protein>
<feature type="compositionally biased region" description="Basic and acidic residues" evidence="1">
    <location>
        <begin position="1"/>
        <end position="13"/>
    </location>
</feature>
<dbReference type="GO" id="GO:0016887">
    <property type="term" value="F:ATP hydrolysis activity"/>
    <property type="evidence" value="ECO:0007669"/>
    <property type="project" value="InterPro"/>
</dbReference>
<keyword evidence="2" id="KW-0547">Nucleotide-binding</keyword>
<feature type="compositionally biased region" description="Pro residues" evidence="1">
    <location>
        <begin position="33"/>
        <end position="44"/>
    </location>
</feature>
<dbReference type="AlphaFoldDB" id="A0A5P2W284"/>
<evidence type="ECO:0000256" key="1">
    <source>
        <dbReference type="SAM" id="MobiDB-lite"/>
    </source>
</evidence>
<gene>
    <name evidence="2" type="ORF">CP978_02720</name>
</gene>
<keyword evidence="2" id="KW-0067">ATP-binding</keyword>
<dbReference type="OrthoDB" id="9783370at2"/>
<organism evidence="2 3">
    <name type="scientific">Streptomyces nodosus</name>
    <dbReference type="NCBI Taxonomy" id="40318"/>
    <lineage>
        <taxon>Bacteria</taxon>
        <taxon>Bacillati</taxon>
        <taxon>Actinomycetota</taxon>
        <taxon>Actinomycetes</taxon>
        <taxon>Kitasatosporales</taxon>
        <taxon>Streptomycetaceae</taxon>
        <taxon>Streptomyces</taxon>
    </lineage>
</organism>
<dbReference type="Gene3D" id="3.40.50.300">
    <property type="entry name" value="P-loop containing nucleotide triphosphate hydrolases"/>
    <property type="match status" value="1"/>
</dbReference>
<evidence type="ECO:0000313" key="3">
    <source>
        <dbReference type="Proteomes" id="UP000325763"/>
    </source>
</evidence>
<accession>A0A5P2W284</accession>
<evidence type="ECO:0000313" key="2">
    <source>
        <dbReference type="EMBL" id="QEV37599.1"/>
    </source>
</evidence>
<name>A0A5P2W284_9ACTN</name>
<dbReference type="Pfam" id="PF07728">
    <property type="entry name" value="AAA_5"/>
    <property type="match status" value="1"/>
</dbReference>
<dbReference type="InterPro" id="IPR027417">
    <property type="entry name" value="P-loop_NTPase"/>
</dbReference>
<dbReference type="SMART" id="SM00382">
    <property type="entry name" value="AAA"/>
    <property type="match status" value="1"/>
</dbReference>
<dbReference type="GO" id="GO:0005524">
    <property type="term" value="F:ATP binding"/>
    <property type="evidence" value="ECO:0007669"/>
    <property type="project" value="UniProtKB-KW"/>
</dbReference>
<dbReference type="InterPro" id="IPR011704">
    <property type="entry name" value="ATPase_dyneun-rel_AAA"/>
</dbReference>
<dbReference type="Proteomes" id="UP000325763">
    <property type="component" value="Chromosome"/>
</dbReference>